<feature type="transmembrane region" description="Helical" evidence="6">
    <location>
        <begin position="188"/>
        <end position="207"/>
    </location>
</feature>
<feature type="domain" description="EamA" evidence="7">
    <location>
        <begin position="157"/>
        <end position="281"/>
    </location>
</feature>
<feature type="domain" description="EamA" evidence="7">
    <location>
        <begin position="13"/>
        <end position="146"/>
    </location>
</feature>
<keyword evidence="5 6" id="KW-0472">Membrane</keyword>
<comment type="subcellular location">
    <subcellularLocation>
        <location evidence="1">Membrane</location>
        <topology evidence="1">Multi-pass membrane protein</topology>
    </subcellularLocation>
</comment>
<evidence type="ECO:0000256" key="3">
    <source>
        <dbReference type="ARBA" id="ARBA00022692"/>
    </source>
</evidence>
<feature type="transmembrane region" description="Helical" evidence="6">
    <location>
        <begin position="47"/>
        <end position="68"/>
    </location>
</feature>
<dbReference type="EMBL" id="JAHKRT010000007">
    <property type="protein sequence ID" value="MBU3078903.1"/>
    <property type="molecule type" value="Genomic_DNA"/>
</dbReference>
<feature type="transmembrane region" description="Helical" evidence="6">
    <location>
        <begin position="213"/>
        <end position="232"/>
    </location>
</feature>
<organism evidence="8 9">
    <name type="scientific">Sphingomonas quercus</name>
    <dbReference type="NCBI Taxonomy" id="2842451"/>
    <lineage>
        <taxon>Bacteria</taxon>
        <taxon>Pseudomonadati</taxon>
        <taxon>Pseudomonadota</taxon>
        <taxon>Alphaproteobacteria</taxon>
        <taxon>Sphingomonadales</taxon>
        <taxon>Sphingomonadaceae</taxon>
        <taxon>Sphingomonas</taxon>
    </lineage>
</organism>
<evidence type="ECO:0000256" key="6">
    <source>
        <dbReference type="SAM" id="Phobius"/>
    </source>
</evidence>
<name>A0ABS6BKT0_9SPHN</name>
<keyword evidence="4 6" id="KW-1133">Transmembrane helix</keyword>
<evidence type="ECO:0000259" key="7">
    <source>
        <dbReference type="Pfam" id="PF00892"/>
    </source>
</evidence>
<dbReference type="Proteomes" id="UP000776276">
    <property type="component" value="Unassembled WGS sequence"/>
</dbReference>
<comment type="similarity">
    <text evidence="2">Belongs to the drug/metabolite transporter (DMT) superfamily. 10 TMS drug/metabolite exporter (DME) (TC 2.A.7.3) family.</text>
</comment>
<feature type="transmembrane region" description="Helical" evidence="6">
    <location>
        <begin position="156"/>
        <end position="176"/>
    </location>
</feature>
<sequence>MAPAPQSGDRLITGIMLRVGAACTYAIMSALLKLASERGGVVPFEMLFYRALFGMLVVLTWVASGPGLGALTTRRPIAHILRSTLGIVSILLTFQAIIMLPLELAITIGFTAPIFATLLSAVLLGEPVGPRRWAAVAIGFAGIVVATRPGSAGLPLAGVAVAIASALGQGSVTVTLRRLGRTEHPAAIVFWFFFCSAVVGLVALPFTGHHHDWGTFAYLAAGGLCGGAMQLMMTASLRFAPVSAVAPFDYLQIVWAIALGWTLWADAPAWTTLAGAALIAGSGLYTAWREHRLSLDRTTAAPVPVE</sequence>
<evidence type="ECO:0000256" key="5">
    <source>
        <dbReference type="ARBA" id="ARBA00023136"/>
    </source>
</evidence>
<feature type="transmembrane region" description="Helical" evidence="6">
    <location>
        <begin position="12"/>
        <end position="35"/>
    </location>
</feature>
<keyword evidence="3 6" id="KW-0812">Transmembrane</keyword>
<keyword evidence="9" id="KW-1185">Reference proteome</keyword>
<feature type="transmembrane region" description="Helical" evidence="6">
    <location>
        <begin position="270"/>
        <end position="288"/>
    </location>
</feature>
<reference evidence="8 9" key="1">
    <citation type="submission" date="2021-06" db="EMBL/GenBank/DDBJ databases">
        <title>Sphingomonas sp. XMGL2, whole genome shotgun sequencing project.</title>
        <authorList>
            <person name="Zhao G."/>
            <person name="Shen L."/>
        </authorList>
    </citation>
    <scope>NUCLEOTIDE SEQUENCE [LARGE SCALE GENOMIC DNA]</scope>
    <source>
        <strain evidence="8 9">XMGL2</strain>
    </source>
</reference>
<dbReference type="RefSeq" id="WP_216325974.1">
    <property type="nucleotide sequence ID" value="NZ_JAHKRT010000007.1"/>
</dbReference>
<feature type="transmembrane region" description="Helical" evidence="6">
    <location>
        <begin position="80"/>
        <end position="98"/>
    </location>
</feature>
<dbReference type="PANTHER" id="PTHR22911">
    <property type="entry name" value="ACYL-MALONYL CONDENSING ENZYME-RELATED"/>
    <property type="match status" value="1"/>
</dbReference>
<gene>
    <name evidence="8" type="ORF">KOF26_13630</name>
</gene>
<evidence type="ECO:0000256" key="2">
    <source>
        <dbReference type="ARBA" id="ARBA00009853"/>
    </source>
</evidence>
<evidence type="ECO:0000256" key="1">
    <source>
        <dbReference type="ARBA" id="ARBA00004141"/>
    </source>
</evidence>
<evidence type="ECO:0000256" key="4">
    <source>
        <dbReference type="ARBA" id="ARBA00022989"/>
    </source>
</evidence>
<dbReference type="Pfam" id="PF00892">
    <property type="entry name" value="EamA"/>
    <property type="match status" value="2"/>
</dbReference>
<evidence type="ECO:0000313" key="9">
    <source>
        <dbReference type="Proteomes" id="UP000776276"/>
    </source>
</evidence>
<feature type="transmembrane region" description="Helical" evidence="6">
    <location>
        <begin position="132"/>
        <end position="150"/>
    </location>
</feature>
<accession>A0ABS6BKT0</accession>
<evidence type="ECO:0000313" key="8">
    <source>
        <dbReference type="EMBL" id="MBU3078903.1"/>
    </source>
</evidence>
<feature type="transmembrane region" description="Helical" evidence="6">
    <location>
        <begin position="244"/>
        <end position="264"/>
    </location>
</feature>
<dbReference type="InterPro" id="IPR000620">
    <property type="entry name" value="EamA_dom"/>
</dbReference>
<feature type="transmembrane region" description="Helical" evidence="6">
    <location>
        <begin position="104"/>
        <end position="125"/>
    </location>
</feature>
<dbReference type="PANTHER" id="PTHR22911:SF6">
    <property type="entry name" value="SOLUTE CARRIER FAMILY 35 MEMBER G1"/>
    <property type="match status" value="1"/>
</dbReference>
<protein>
    <submittedName>
        <fullName evidence="8">DMT family transporter</fullName>
    </submittedName>
</protein>
<proteinExistence type="inferred from homology"/>
<comment type="caution">
    <text evidence="8">The sequence shown here is derived from an EMBL/GenBank/DDBJ whole genome shotgun (WGS) entry which is preliminary data.</text>
</comment>